<dbReference type="InterPro" id="IPR043993">
    <property type="entry name" value="T4SS_pilin"/>
</dbReference>
<dbReference type="Pfam" id="PF18895">
    <property type="entry name" value="T4SS_pilin"/>
    <property type="match status" value="1"/>
</dbReference>
<dbReference type="Proteomes" id="UP000033965">
    <property type="component" value="Unassembled WGS sequence"/>
</dbReference>
<name>A0A0G1YQ63_9BACT</name>
<accession>A0A0G1YQ63</accession>
<comment type="caution">
    <text evidence="2">The sequence shown here is derived from an EMBL/GenBank/DDBJ whole genome shotgun (WGS) entry which is preliminary data.</text>
</comment>
<feature type="transmembrane region" description="Helical" evidence="1">
    <location>
        <begin position="102"/>
        <end position="124"/>
    </location>
</feature>
<evidence type="ECO:0000313" key="3">
    <source>
        <dbReference type="Proteomes" id="UP000033965"/>
    </source>
</evidence>
<evidence type="ECO:0000313" key="2">
    <source>
        <dbReference type="EMBL" id="KKW08504.1"/>
    </source>
</evidence>
<dbReference type="EMBL" id="LCPZ01000009">
    <property type="protein sequence ID" value="KKW08504.1"/>
    <property type="molecule type" value="Genomic_DNA"/>
</dbReference>
<feature type="transmembrane region" description="Helical" evidence="1">
    <location>
        <begin position="56"/>
        <end position="81"/>
    </location>
</feature>
<organism evidence="2 3">
    <name type="scientific">Candidatus Kaiserbacteria bacterium GW2011_GWA2_49_19</name>
    <dbReference type="NCBI Taxonomy" id="1618669"/>
    <lineage>
        <taxon>Bacteria</taxon>
        <taxon>Candidatus Kaiseribacteriota</taxon>
    </lineage>
</organism>
<keyword evidence="1" id="KW-0812">Transmembrane</keyword>
<keyword evidence="1" id="KW-0472">Membrane</keyword>
<protein>
    <submittedName>
        <fullName evidence="2">Uncharacterized protein</fullName>
    </submittedName>
</protein>
<dbReference type="AlphaFoldDB" id="A0A0G1YQ63"/>
<reference evidence="2 3" key="1">
    <citation type="journal article" date="2015" name="Nature">
        <title>rRNA introns, odd ribosomes, and small enigmatic genomes across a large radiation of phyla.</title>
        <authorList>
            <person name="Brown C.T."/>
            <person name="Hug L.A."/>
            <person name="Thomas B.C."/>
            <person name="Sharon I."/>
            <person name="Castelle C.J."/>
            <person name="Singh A."/>
            <person name="Wilkins M.J."/>
            <person name="Williams K.H."/>
            <person name="Banfield J.F."/>
        </authorList>
    </citation>
    <scope>NUCLEOTIDE SEQUENCE [LARGE SCALE GENOMIC DNA]</scope>
</reference>
<keyword evidence="1" id="KW-1133">Transmembrane helix</keyword>
<sequence>MKNFVSLFLAGLFVWFLVGDVFVVRAAAAPKVPKCPTGSICLTNPLENETTDAPTIIGIIIKAALSVIGAVTLLMFVLGAAQWLMSAGNTEKVAAGAKTMMWAAIGVLLVFASYIVITQLTALITGAV</sequence>
<proteinExistence type="predicted"/>
<evidence type="ECO:0000256" key="1">
    <source>
        <dbReference type="SAM" id="Phobius"/>
    </source>
</evidence>
<gene>
    <name evidence="2" type="ORF">UY44_C0009G0017</name>
</gene>